<keyword evidence="7" id="KW-1185">Reference proteome</keyword>
<dbReference type="PANTHER" id="PTHR12895">
    <property type="entry name" value="DYMECLIN"/>
    <property type="match status" value="1"/>
</dbReference>
<evidence type="ECO:0000313" key="7">
    <source>
        <dbReference type="Proteomes" id="UP000253551"/>
    </source>
</evidence>
<dbReference type="STRING" id="4846.A0A367KV57"/>
<evidence type="ECO:0000256" key="4">
    <source>
        <dbReference type="ARBA" id="ARBA00023288"/>
    </source>
</evidence>
<dbReference type="GO" id="GO:0005794">
    <property type="term" value="C:Golgi apparatus"/>
    <property type="evidence" value="ECO:0007669"/>
    <property type="project" value="TreeGrafter"/>
</dbReference>
<feature type="region of interest" description="Disordered" evidence="5">
    <location>
        <begin position="1"/>
        <end position="42"/>
    </location>
</feature>
<accession>A0A367KV57</accession>
<evidence type="ECO:0000256" key="3">
    <source>
        <dbReference type="ARBA" id="ARBA00022707"/>
    </source>
</evidence>
<evidence type="ECO:0000256" key="1">
    <source>
        <dbReference type="ARBA" id="ARBA00010603"/>
    </source>
</evidence>
<protein>
    <recommendedName>
        <fullName evidence="2">Dymeclin</fullName>
    </recommendedName>
</protein>
<evidence type="ECO:0000313" key="6">
    <source>
        <dbReference type="EMBL" id="RCI06037.1"/>
    </source>
</evidence>
<keyword evidence="4" id="KW-0449">Lipoprotein</keyword>
<dbReference type="EMBL" id="PJQM01000245">
    <property type="protein sequence ID" value="RCI06037.1"/>
    <property type="molecule type" value="Genomic_DNA"/>
</dbReference>
<sequence length="697" mass="80181">MNPSPSILAETITAPPPTTRRPSNYVLENNKPNKTTPPPLLPRIQSSEVSFSSLSLQSPTTPTHKYAHTKSPTEHHPYFSVSQLAAIRLLCSAVEINDWSFLSLEKYAACYSAQGAYDLEMSTLGLSIDLAANNPRTRNFTRLVAHLLSLLKELQSNQHETIPIQTFNALFLTNALTKQFACNLTNQELIHQFEDSNSLQGEQLVEALLYVLINMDPCFSYSTYEFYTEILNTMIILCSTQLRHSKASQTNNYFLHVLMHKFANRAETVVARLLENLISQKTAPPQSSSVMYTAYNYFFSGRTNVLSDTDSIPVADRSLLLLLLLGTQPLENDSKWMKAYRFALATLSDHNMVSNDIDEPDRKMHLISFKDLFEIFSTSLHIEERMLLFYLILKENETFRVYVLSRTDPETIYMPILRLIYESMEGKTNYSQVYVLFVILLILSQDDVNNEAVHKVVVSNITWFIERPLLKSVSLGGLVILILIRTLQLNLSHHKDVFIHTNALAILSNMSNRIYDMHAYVAQRFISFFEVLARRYIKSTESLTIDISVYEDILVLLLETINSALSYCLKHNAQLVYALLQKREIFTPFESHPRLADLVHNLEQVIQYFNTRVSEANLKAPSSNEVLRLVEQAARTWSNQKLILLPVLKFSYEEEQNSFEFFIPYIWALIHRKSFIYWSEEKCHVLDNYRAINEENA</sequence>
<organism evidence="6 7">
    <name type="scientific">Rhizopus stolonifer</name>
    <name type="common">Rhizopus nigricans</name>
    <dbReference type="NCBI Taxonomy" id="4846"/>
    <lineage>
        <taxon>Eukaryota</taxon>
        <taxon>Fungi</taxon>
        <taxon>Fungi incertae sedis</taxon>
        <taxon>Mucoromycota</taxon>
        <taxon>Mucoromycotina</taxon>
        <taxon>Mucoromycetes</taxon>
        <taxon>Mucorales</taxon>
        <taxon>Mucorineae</taxon>
        <taxon>Rhizopodaceae</taxon>
        <taxon>Rhizopus</taxon>
    </lineage>
</organism>
<comment type="similarity">
    <text evidence="1">Belongs to the dymeclin family.</text>
</comment>
<evidence type="ECO:0000256" key="5">
    <source>
        <dbReference type="SAM" id="MobiDB-lite"/>
    </source>
</evidence>
<dbReference type="PANTHER" id="PTHR12895:SF9">
    <property type="entry name" value="DYMECLIN"/>
    <property type="match status" value="1"/>
</dbReference>
<comment type="caution">
    <text evidence="6">The sequence shown here is derived from an EMBL/GenBank/DDBJ whole genome shotgun (WGS) entry which is preliminary data.</text>
</comment>
<keyword evidence="3" id="KW-0519">Myristate</keyword>
<proteinExistence type="inferred from homology"/>
<dbReference type="Proteomes" id="UP000253551">
    <property type="component" value="Unassembled WGS sequence"/>
</dbReference>
<reference evidence="6 7" key="1">
    <citation type="journal article" date="2018" name="G3 (Bethesda)">
        <title>Phylogenetic and Phylogenomic Definition of Rhizopus Species.</title>
        <authorList>
            <person name="Gryganskyi A.P."/>
            <person name="Golan J."/>
            <person name="Dolatabadi S."/>
            <person name="Mondo S."/>
            <person name="Robb S."/>
            <person name="Idnurm A."/>
            <person name="Muszewska A."/>
            <person name="Steczkiewicz K."/>
            <person name="Masonjones S."/>
            <person name="Liao H.L."/>
            <person name="Gajdeczka M.T."/>
            <person name="Anike F."/>
            <person name="Vuek A."/>
            <person name="Anishchenko I.M."/>
            <person name="Voigt K."/>
            <person name="de Hoog G.S."/>
            <person name="Smith M.E."/>
            <person name="Heitman J."/>
            <person name="Vilgalys R."/>
            <person name="Stajich J.E."/>
        </authorList>
    </citation>
    <scope>NUCLEOTIDE SEQUENCE [LARGE SCALE GENOMIC DNA]</scope>
    <source>
        <strain evidence="6 7">LSU 92-RS-03</strain>
    </source>
</reference>
<dbReference type="AlphaFoldDB" id="A0A367KV57"/>
<dbReference type="Pfam" id="PF09742">
    <property type="entry name" value="Dymeclin"/>
    <property type="match status" value="1"/>
</dbReference>
<dbReference type="InterPro" id="IPR019142">
    <property type="entry name" value="Dymeclin"/>
</dbReference>
<name>A0A367KV57_RHIST</name>
<dbReference type="GO" id="GO:0007030">
    <property type="term" value="P:Golgi organization"/>
    <property type="evidence" value="ECO:0007669"/>
    <property type="project" value="TreeGrafter"/>
</dbReference>
<evidence type="ECO:0000256" key="2">
    <source>
        <dbReference type="ARBA" id="ARBA00015736"/>
    </source>
</evidence>
<dbReference type="OrthoDB" id="10253409at2759"/>
<gene>
    <name evidence="6" type="ORF">CU098_013426</name>
</gene>